<gene>
    <name evidence="1" type="ORF">CRV2_00021438</name>
</gene>
<accession>A0ACA9UUU5</accession>
<protein>
    <submittedName>
        <fullName evidence="1">Uncharacterized protein</fullName>
    </submittedName>
</protein>
<evidence type="ECO:0000313" key="1">
    <source>
        <dbReference type="EMBL" id="CAG9957227.1"/>
    </source>
</evidence>
<sequence length="194" mass="21726">MAGVTCLTGAHIIQMARQLVERLGRPLELDTDGRRSLQSHDSPTSKEEDKNLKKRYAVFNDDGSLAELKGFEQQIFKFFLEGTNLEQCYTAVAKVANQWLDVLHSKGSTLADEELMELISENRSMSKTLEEYGTEVNKYHDRSAPGGLFGRADGQGQRSKLQIYYLLPPSKCPVTERAVPVAIFSADETVREPI</sequence>
<reference evidence="1" key="2">
    <citation type="submission" date="2021-10" db="EMBL/GenBank/DDBJ databases">
        <authorList>
            <person name="Piombo E."/>
        </authorList>
    </citation>
    <scope>NUCLEOTIDE SEQUENCE</scope>
</reference>
<dbReference type="Proteomes" id="UP000836387">
    <property type="component" value="Unassembled WGS sequence"/>
</dbReference>
<proteinExistence type="predicted"/>
<keyword evidence="2" id="KW-1185">Reference proteome</keyword>
<name>A0ACA9UUU5_BIOOC</name>
<comment type="caution">
    <text evidence="1">The sequence shown here is derived from an EMBL/GenBank/DDBJ whole genome shotgun (WGS) entry which is preliminary data.</text>
</comment>
<feature type="non-terminal residue" evidence="1">
    <location>
        <position position="194"/>
    </location>
</feature>
<organism evidence="1 2">
    <name type="scientific">Clonostachys rosea f. rosea IK726</name>
    <dbReference type="NCBI Taxonomy" id="1349383"/>
    <lineage>
        <taxon>Eukaryota</taxon>
        <taxon>Fungi</taxon>
        <taxon>Dikarya</taxon>
        <taxon>Ascomycota</taxon>
        <taxon>Pezizomycotina</taxon>
        <taxon>Sordariomycetes</taxon>
        <taxon>Hypocreomycetidae</taxon>
        <taxon>Hypocreales</taxon>
        <taxon>Bionectriaceae</taxon>
        <taxon>Clonostachys</taxon>
    </lineage>
</organism>
<dbReference type="EMBL" id="CADEHS020000683">
    <property type="protein sequence ID" value="CAG9957227.1"/>
    <property type="molecule type" value="Genomic_DNA"/>
</dbReference>
<reference evidence="1" key="1">
    <citation type="submission" date="2020-04" db="EMBL/GenBank/DDBJ databases">
        <authorList>
            <person name="Broberg M."/>
        </authorList>
    </citation>
    <scope>NUCLEOTIDE SEQUENCE</scope>
</reference>
<evidence type="ECO:0000313" key="2">
    <source>
        <dbReference type="Proteomes" id="UP000836387"/>
    </source>
</evidence>